<dbReference type="RefSeq" id="WP_021238064.1">
    <property type="nucleotide sequence ID" value="NZ_ATHO01000072.1"/>
</dbReference>
<dbReference type="PROSITE" id="PS01124">
    <property type="entry name" value="HTH_ARAC_FAMILY_2"/>
    <property type="match status" value="1"/>
</dbReference>
<dbReference type="InterPro" id="IPR032783">
    <property type="entry name" value="AraC_lig"/>
</dbReference>
<organism evidence="5 6">
    <name type="scientific">Sphingobium quisquiliarum P25</name>
    <dbReference type="NCBI Taxonomy" id="1329909"/>
    <lineage>
        <taxon>Bacteria</taxon>
        <taxon>Pseudomonadati</taxon>
        <taxon>Pseudomonadota</taxon>
        <taxon>Alphaproteobacteria</taxon>
        <taxon>Sphingomonadales</taxon>
        <taxon>Sphingomonadaceae</taxon>
        <taxon>Sphingobium</taxon>
    </lineage>
</organism>
<dbReference type="Pfam" id="PF12833">
    <property type="entry name" value="HTH_18"/>
    <property type="match status" value="1"/>
</dbReference>
<evidence type="ECO:0000256" key="3">
    <source>
        <dbReference type="ARBA" id="ARBA00023163"/>
    </source>
</evidence>
<protein>
    <recommendedName>
        <fullName evidence="4">HTH araC/xylS-type domain-containing protein</fullName>
    </recommendedName>
</protein>
<dbReference type="SUPFAM" id="SSF51182">
    <property type="entry name" value="RmlC-like cupins"/>
    <property type="match status" value="1"/>
</dbReference>
<comment type="caution">
    <text evidence="5">The sequence shown here is derived from an EMBL/GenBank/DDBJ whole genome shotgun (WGS) entry which is preliminary data.</text>
</comment>
<gene>
    <name evidence="5" type="ORF">L288_08955</name>
</gene>
<dbReference type="Gene3D" id="2.60.120.10">
    <property type="entry name" value="Jelly Rolls"/>
    <property type="match status" value="1"/>
</dbReference>
<keyword evidence="6" id="KW-1185">Reference proteome</keyword>
<evidence type="ECO:0000256" key="2">
    <source>
        <dbReference type="ARBA" id="ARBA00023125"/>
    </source>
</evidence>
<evidence type="ECO:0000313" key="6">
    <source>
        <dbReference type="Proteomes" id="UP000015525"/>
    </source>
</evidence>
<dbReference type="InterPro" id="IPR018060">
    <property type="entry name" value="HTH_AraC"/>
</dbReference>
<accession>T0GVP4</accession>
<proteinExistence type="predicted"/>
<dbReference type="PATRIC" id="fig|1329909.3.peg.1732"/>
<dbReference type="GO" id="GO:0003700">
    <property type="term" value="F:DNA-binding transcription factor activity"/>
    <property type="evidence" value="ECO:0007669"/>
    <property type="project" value="InterPro"/>
</dbReference>
<dbReference type="Proteomes" id="UP000015525">
    <property type="component" value="Unassembled WGS sequence"/>
</dbReference>
<dbReference type="InterPro" id="IPR014710">
    <property type="entry name" value="RmlC-like_jellyroll"/>
</dbReference>
<reference evidence="5 6" key="1">
    <citation type="journal article" date="2013" name="Genome Announc.">
        <title>Draft Genome Sequence of Sphingobium quisquiliarum Strain P25T, a Novel Hexachlorocyclohexane (HCH)-Degrading Bacterium Isolated from an HCH Dumpsite.</title>
        <authorList>
            <person name="Kumar Singh A."/>
            <person name="Sangwan N."/>
            <person name="Sharma A."/>
            <person name="Gupta V."/>
            <person name="Khurana J.P."/>
            <person name="Lal R."/>
        </authorList>
    </citation>
    <scope>NUCLEOTIDE SEQUENCE [LARGE SCALE GENOMIC DNA]</scope>
    <source>
        <strain evidence="5 6">P25</strain>
    </source>
</reference>
<dbReference type="EMBL" id="ATHO01000072">
    <property type="protein sequence ID" value="EQB08046.1"/>
    <property type="molecule type" value="Genomic_DNA"/>
</dbReference>
<dbReference type="GO" id="GO:0043565">
    <property type="term" value="F:sequence-specific DNA binding"/>
    <property type="evidence" value="ECO:0007669"/>
    <property type="project" value="InterPro"/>
</dbReference>
<dbReference type="AlphaFoldDB" id="T0GVP4"/>
<keyword evidence="2" id="KW-0238">DNA-binding</keyword>
<evidence type="ECO:0000313" key="5">
    <source>
        <dbReference type="EMBL" id="EQB08046.1"/>
    </source>
</evidence>
<dbReference type="InterPro" id="IPR011051">
    <property type="entry name" value="RmlC_Cupin_sf"/>
</dbReference>
<evidence type="ECO:0000256" key="1">
    <source>
        <dbReference type="ARBA" id="ARBA00023015"/>
    </source>
</evidence>
<dbReference type="InterPro" id="IPR009057">
    <property type="entry name" value="Homeodomain-like_sf"/>
</dbReference>
<evidence type="ECO:0000259" key="4">
    <source>
        <dbReference type="PROSITE" id="PS01124"/>
    </source>
</evidence>
<dbReference type="PANTHER" id="PTHR11019">
    <property type="entry name" value="HTH-TYPE TRANSCRIPTIONAL REGULATOR NIMR"/>
    <property type="match status" value="1"/>
</dbReference>
<keyword evidence="3" id="KW-0804">Transcription</keyword>
<name>T0GVP4_9SPHN</name>
<dbReference type="Gene3D" id="1.10.10.60">
    <property type="entry name" value="Homeodomain-like"/>
    <property type="match status" value="2"/>
</dbReference>
<feature type="domain" description="HTH araC/xylS-type" evidence="4">
    <location>
        <begin position="215"/>
        <end position="312"/>
    </location>
</feature>
<dbReference type="PANTHER" id="PTHR11019:SF159">
    <property type="entry name" value="TRANSCRIPTIONAL REGULATOR-RELATED"/>
    <property type="match status" value="1"/>
</dbReference>
<sequence>MDRLSRILEATHLQGSLIGMIQLSAPWHIDHEQWVGAPTHYIVEGEAVLEHEGAAPQLLSAGDLVMFPQWQKHQLRSPGAAGPPVSIREIVENNNGPPWRPGEWLEEPLIMKAGGGGARTVILSMVFSLDTAKLHPMFAAMPRLVHLSSRDIDLGPWLPSLLQFMEMEKARHEPGYAAISSRIADLIFLQILRAQALRSPGAGGFARALSDPAIGALLQALHETPGASWTLTSMARRAGLSRSTFSARFREVMDVTPAAYLRGLRMDTAAERLRTGTSVKQAFEQSGYATLYAFTTAFAARFGTTPARFRASARPRPGA</sequence>
<dbReference type="SUPFAM" id="SSF46689">
    <property type="entry name" value="Homeodomain-like"/>
    <property type="match status" value="2"/>
</dbReference>
<dbReference type="Pfam" id="PF12852">
    <property type="entry name" value="Cupin_6"/>
    <property type="match status" value="1"/>
</dbReference>
<keyword evidence="1" id="KW-0805">Transcription regulation</keyword>
<dbReference type="SMART" id="SM00342">
    <property type="entry name" value="HTH_ARAC"/>
    <property type="match status" value="1"/>
</dbReference>